<dbReference type="Gene3D" id="2.20.110.10">
    <property type="entry name" value="Histone H3 K4-specific methyltransferase SET7/9 N-terminal domain"/>
    <property type="match status" value="2"/>
</dbReference>
<gene>
    <name evidence="13" type="primary">100634404</name>
</gene>
<dbReference type="GO" id="GO:0005886">
    <property type="term" value="C:plasma membrane"/>
    <property type="evidence" value="ECO:0007669"/>
    <property type="project" value="UniProtKB-SubCell"/>
</dbReference>
<feature type="compositionally biased region" description="Acidic residues" evidence="11">
    <location>
        <begin position="519"/>
        <end position="532"/>
    </location>
</feature>
<dbReference type="InParanoid" id="A0A1X7UCU4"/>
<keyword evidence="10 12" id="KW-0472">Membrane</keyword>
<feature type="compositionally biased region" description="Basic and acidic residues" evidence="11">
    <location>
        <begin position="566"/>
        <end position="578"/>
    </location>
</feature>
<evidence type="ECO:0000256" key="3">
    <source>
        <dbReference type="ARBA" id="ARBA00004236"/>
    </source>
</evidence>
<reference evidence="13" key="2">
    <citation type="submission" date="2017-05" db="UniProtKB">
        <authorList>
            <consortium name="EnsemblMetazoa"/>
        </authorList>
    </citation>
    <scope>IDENTIFICATION</scope>
</reference>
<feature type="region of interest" description="Disordered" evidence="11">
    <location>
        <begin position="178"/>
        <end position="210"/>
    </location>
</feature>
<evidence type="ECO:0000256" key="4">
    <source>
        <dbReference type="ARBA" id="ARBA00008599"/>
    </source>
</evidence>
<accession>A0A1X7UCU4</accession>
<comment type="subcellular location">
    <subcellularLocation>
        <location evidence="3">Cell membrane</location>
    </subcellularLocation>
    <subcellularLocation>
        <location evidence="2">Endomembrane system</location>
        <topology evidence="2">Peripheral membrane protein</topology>
    </subcellularLocation>
    <subcellularLocation>
        <location evidence="1">Endoplasmic reticulum membrane</location>
        <topology evidence="1">Single-pass type IV membrane protein</topology>
    </subcellularLocation>
</comment>
<feature type="compositionally biased region" description="Basic residues" evidence="11">
    <location>
        <begin position="506"/>
        <end position="515"/>
    </location>
</feature>
<organism evidence="13">
    <name type="scientific">Amphimedon queenslandica</name>
    <name type="common">Sponge</name>
    <dbReference type="NCBI Taxonomy" id="400682"/>
    <lineage>
        <taxon>Eukaryota</taxon>
        <taxon>Metazoa</taxon>
        <taxon>Porifera</taxon>
        <taxon>Demospongiae</taxon>
        <taxon>Heteroscleromorpha</taxon>
        <taxon>Haplosclerida</taxon>
        <taxon>Niphatidae</taxon>
        <taxon>Amphimedon</taxon>
    </lineage>
</organism>
<feature type="compositionally biased region" description="Low complexity" evidence="11">
    <location>
        <begin position="486"/>
        <end position="500"/>
    </location>
</feature>
<feature type="compositionally biased region" description="Polar residues" evidence="11">
    <location>
        <begin position="549"/>
        <end position="559"/>
    </location>
</feature>
<reference evidence="14" key="1">
    <citation type="journal article" date="2010" name="Nature">
        <title>The Amphimedon queenslandica genome and the evolution of animal complexity.</title>
        <authorList>
            <person name="Srivastava M."/>
            <person name="Simakov O."/>
            <person name="Chapman J."/>
            <person name="Fahey B."/>
            <person name="Gauthier M.E."/>
            <person name="Mitros T."/>
            <person name="Richards G.S."/>
            <person name="Conaco C."/>
            <person name="Dacre M."/>
            <person name="Hellsten U."/>
            <person name="Larroux C."/>
            <person name="Putnam N.H."/>
            <person name="Stanke M."/>
            <person name="Adamska M."/>
            <person name="Darling A."/>
            <person name="Degnan S.M."/>
            <person name="Oakley T.H."/>
            <person name="Plachetzki D.C."/>
            <person name="Zhai Y."/>
            <person name="Adamski M."/>
            <person name="Calcino A."/>
            <person name="Cummins S.F."/>
            <person name="Goodstein D.M."/>
            <person name="Harris C."/>
            <person name="Jackson D.J."/>
            <person name="Leys S.P."/>
            <person name="Shu S."/>
            <person name="Woodcroft B.J."/>
            <person name="Vervoort M."/>
            <person name="Kosik K.S."/>
            <person name="Manning G."/>
            <person name="Degnan B.M."/>
            <person name="Rokhsar D.S."/>
        </authorList>
    </citation>
    <scope>NUCLEOTIDE SEQUENCE [LARGE SCALE GENOMIC DNA]</scope>
</reference>
<evidence type="ECO:0000256" key="2">
    <source>
        <dbReference type="ARBA" id="ARBA00004184"/>
    </source>
</evidence>
<name>A0A1X7UCU4_AMPQE</name>
<protein>
    <recommendedName>
        <fullName evidence="15">Junctophilin</fullName>
    </recommendedName>
</protein>
<dbReference type="eggNOG" id="KOG0231">
    <property type="taxonomic scope" value="Eukaryota"/>
</dbReference>
<dbReference type="InterPro" id="IPR017191">
    <property type="entry name" value="Junctophilin"/>
</dbReference>
<keyword evidence="7" id="KW-0677">Repeat</keyword>
<feature type="region of interest" description="Disordered" evidence="11">
    <location>
        <begin position="463"/>
        <end position="590"/>
    </location>
</feature>
<evidence type="ECO:0000256" key="10">
    <source>
        <dbReference type="ARBA" id="ARBA00023136"/>
    </source>
</evidence>
<dbReference type="PANTHER" id="PTHR23085">
    <property type="entry name" value="GH28348P"/>
    <property type="match status" value="1"/>
</dbReference>
<dbReference type="EnsemblMetazoa" id="Aqu2.1.25310_001">
    <property type="protein sequence ID" value="Aqu2.1.25310_001"/>
    <property type="gene ID" value="Aqu2.1.25310"/>
</dbReference>
<proteinExistence type="inferred from homology"/>
<evidence type="ECO:0000256" key="12">
    <source>
        <dbReference type="SAM" id="Phobius"/>
    </source>
</evidence>
<feature type="compositionally biased region" description="Basic and acidic residues" evidence="11">
    <location>
        <begin position="345"/>
        <end position="355"/>
    </location>
</feature>
<dbReference type="KEGG" id="aqu:100634404"/>
<feature type="compositionally biased region" description="Polar residues" evidence="11">
    <location>
        <begin position="356"/>
        <end position="367"/>
    </location>
</feature>
<dbReference type="GO" id="GO:0005789">
    <property type="term" value="C:endoplasmic reticulum membrane"/>
    <property type="evidence" value="ECO:0007669"/>
    <property type="project" value="UniProtKB-SubCell"/>
</dbReference>
<keyword evidence="5" id="KW-1003">Cell membrane</keyword>
<keyword evidence="8" id="KW-0256">Endoplasmic reticulum</keyword>
<comment type="similarity">
    <text evidence="4">Belongs to the junctophilin family.</text>
</comment>
<dbReference type="STRING" id="400682.A0A1X7UCU4"/>
<evidence type="ECO:0000256" key="8">
    <source>
        <dbReference type="ARBA" id="ARBA00022824"/>
    </source>
</evidence>
<feature type="transmembrane region" description="Helical" evidence="12">
    <location>
        <begin position="614"/>
        <end position="635"/>
    </location>
</feature>
<feature type="region of interest" description="Disordered" evidence="11">
    <location>
        <begin position="335"/>
        <end position="385"/>
    </location>
</feature>
<evidence type="ECO:0000256" key="7">
    <source>
        <dbReference type="ARBA" id="ARBA00022737"/>
    </source>
</evidence>
<evidence type="ECO:0008006" key="15">
    <source>
        <dbReference type="Google" id="ProtNLM"/>
    </source>
</evidence>
<keyword evidence="9 12" id="KW-1133">Transmembrane helix</keyword>
<sequence length="652" mass="71498">MSEEEDKRPTRGLFDFSDGGRYQGEWFCGGAHGYGVCSLPGDGGSSFEGYWEEGSQKSGVFTWSSGHKYIGTWQDGMRHGLGKELRPDGTEYLGDFSSNVRGPNGVLKLSNGALYQGTWSDGLQDGIGVEIYADKGVYKGQYKKGQRNGYGTRSSSNYEVYSKLMQPRESQTTDIIASSVAPSSSPTISHSSSFRVSKGSNPTQLQTGPSVSSLKYVAEPTTDSDTQIYEGQWEKDKREGHGILKIPGRYSYLGQWKNNGRSGYGVVLHENGRKDEGLWEEGKLVLPLKRKRLSYKHHQLETKVKAAHTAALQAADVARTKSILAESRSLGVVKRSNAASVSAQKAEEDAAKAKEVSQSLSGDSGTKATGKLHSSFPTPTDFNLSNRDTCISTPADSLLSVPVLSSASSFEDMASLQDHDENLKPNLSSSSCSGSDIEGEEKASMFDCDTVSVQSDPCGGISIKVSEEEEEEFKPVRDLSSRSKRASVPSSARSRHSISSYDANKSKSKSFFKQHRLLEEDEGEEREGEEAQMETVRRRLSHMNAPRVDQSTGEVTNLTDTDDETHETGRFGKPDHLSRQASLAGSSQFQQSPLQQSLNMDMLTQMVNWNKTVAYINFILLMFLLLLIVILVAFLTTNLSQNNPASFMNHMA</sequence>
<evidence type="ECO:0000256" key="9">
    <source>
        <dbReference type="ARBA" id="ARBA00022989"/>
    </source>
</evidence>
<evidence type="ECO:0000313" key="13">
    <source>
        <dbReference type="EnsemblMetazoa" id="Aqu2.1.25310_001"/>
    </source>
</evidence>
<dbReference type="EnsemblMetazoa" id="XM_019999517.1">
    <property type="protein sequence ID" value="XP_019855076.1"/>
    <property type="gene ID" value="LOC100634404"/>
</dbReference>
<evidence type="ECO:0000313" key="14">
    <source>
        <dbReference type="Proteomes" id="UP000007879"/>
    </source>
</evidence>
<dbReference type="OrthoDB" id="284854at2759"/>
<evidence type="ECO:0000256" key="5">
    <source>
        <dbReference type="ARBA" id="ARBA00022475"/>
    </source>
</evidence>
<dbReference type="InterPro" id="IPR003409">
    <property type="entry name" value="MORN"/>
</dbReference>
<dbReference type="AlphaFoldDB" id="A0A1X7UCU4"/>
<dbReference type="Pfam" id="PF02493">
    <property type="entry name" value="MORN"/>
    <property type="match status" value="6"/>
</dbReference>
<keyword evidence="6 12" id="KW-0812">Transmembrane</keyword>
<feature type="compositionally biased region" description="Low complexity" evidence="11">
    <location>
        <begin position="178"/>
        <end position="193"/>
    </location>
</feature>
<feature type="compositionally biased region" description="Polar residues" evidence="11">
    <location>
        <begin position="194"/>
        <end position="210"/>
    </location>
</feature>
<dbReference type="Proteomes" id="UP000007879">
    <property type="component" value="Unassembled WGS sequence"/>
</dbReference>
<evidence type="ECO:0000256" key="1">
    <source>
        <dbReference type="ARBA" id="ARBA00004163"/>
    </source>
</evidence>
<dbReference type="SUPFAM" id="SSF82185">
    <property type="entry name" value="Histone H3 K4-specific methyltransferase SET7/9 N-terminal domain"/>
    <property type="match status" value="3"/>
</dbReference>
<dbReference type="SMART" id="SM00698">
    <property type="entry name" value="MORN"/>
    <property type="match status" value="6"/>
</dbReference>
<feature type="compositionally biased region" description="Polar residues" evidence="11">
    <location>
        <begin position="375"/>
        <end position="385"/>
    </location>
</feature>
<keyword evidence="14" id="KW-1185">Reference proteome</keyword>
<dbReference type="PANTHER" id="PTHR23085:SF16">
    <property type="entry name" value="GH28348P"/>
    <property type="match status" value="1"/>
</dbReference>
<evidence type="ECO:0000256" key="11">
    <source>
        <dbReference type="SAM" id="MobiDB-lite"/>
    </source>
</evidence>
<evidence type="ECO:0000256" key="6">
    <source>
        <dbReference type="ARBA" id="ARBA00022692"/>
    </source>
</evidence>